<feature type="region of interest" description="Disordered" evidence="1">
    <location>
        <begin position="64"/>
        <end position="83"/>
    </location>
</feature>
<reference evidence="4" key="1">
    <citation type="journal article" date="2019" name="Int. J. Syst. Evol. Microbiol.">
        <title>The Global Catalogue of Microorganisms (GCM) 10K type strain sequencing project: providing services to taxonomists for standard genome sequencing and annotation.</title>
        <authorList>
            <consortium name="The Broad Institute Genomics Platform"/>
            <consortium name="The Broad Institute Genome Sequencing Center for Infectious Disease"/>
            <person name="Wu L."/>
            <person name="Ma J."/>
        </authorList>
    </citation>
    <scope>NUCLEOTIDE SEQUENCE [LARGE SCALE GENOMIC DNA]</scope>
    <source>
        <strain evidence="4">JCM 3369</strain>
    </source>
</reference>
<feature type="region of interest" description="Disordered" evidence="1">
    <location>
        <begin position="1"/>
        <end position="36"/>
    </location>
</feature>
<keyword evidence="2" id="KW-1133">Transmembrane helix</keyword>
<proteinExistence type="predicted"/>
<dbReference type="RefSeq" id="WP_160819026.1">
    <property type="nucleotide sequence ID" value="NZ_JBHSXE010000001.1"/>
</dbReference>
<dbReference type="Proteomes" id="UP001596380">
    <property type="component" value="Unassembled WGS sequence"/>
</dbReference>
<evidence type="ECO:0000256" key="1">
    <source>
        <dbReference type="SAM" id="MobiDB-lite"/>
    </source>
</evidence>
<feature type="transmembrane region" description="Helical" evidence="2">
    <location>
        <begin position="39"/>
        <end position="60"/>
    </location>
</feature>
<organism evidence="3 4">
    <name type="scientific">Actinomadura yumaensis</name>
    <dbReference type="NCBI Taxonomy" id="111807"/>
    <lineage>
        <taxon>Bacteria</taxon>
        <taxon>Bacillati</taxon>
        <taxon>Actinomycetota</taxon>
        <taxon>Actinomycetes</taxon>
        <taxon>Streptosporangiales</taxon>
        <taxon>Thermomonosporaceae</taxon>
        <taxon>Actinomadura</taxon>
    </lineage>
</organism>
<name>A0ABW2CWP7_9ACTN</name>
<keyword evidence="2" id="KW-0472">Membrane</keyword>
<sequence>MIGARDTGSQQADRPEGGRDFWPEDESGGGKKKGPNPKLLYGAAAAVVVVVAAVVGAVVLTGGGDDSKSADGGNGKQVLPTAYTPDFDGDGMAKVARRAADKRPFTEGEVFGGDAKSVKSGRFSFTLAGSQVSADCKAVTWGPRLQADLAKHGCTQIARGAYLSSDKQFAGQFMMINLESQEGVQQILRDLDRATGAGFVLPLKAPGAPSFGSGFSAAYAKTYGHYAVVSWVQRAGGAQPRSLNDLIEASLAIERPADFVYGRFG</sequence>
<evidence type="ECO:0000313" key="4">
    <source>
        <dbReference type="Proteomes" id="UP001596380"/>
    </source>
</evidence>
<feature type="compositionally biased region" description="Basic and acidic residues" evidence="1">
    <location>
        <begin position="13"/>
        <end position="22"/>
    </location>
</feature>
<evidence type="ECO:0000313" key="3">
    <source>
        <dbReference type="EMBL" id="MFC6886277.1"/>
    </source>
</evidence>
<comment type="caution">
    <text evidence="3">The sequence shown here is derived from an EMBL/GenBank/DDBJ whole genome shotgun (WGS) entry which is preliminary data.</text>
</comment>
<protein>
    <submittedName>
        <fullName evidence="3">Uncharacterized protein</fullName>
    </submittedName>
</protein>
<keyword evidence="2" id="KW-0812">Transmembrane</keyword>
<accession>A0ABW2CWP7</accession>
<evidence type="ECO:0000256" key="2">
    <source>
        <dbReference type="SAM" id="Phobius"/>
    </source>
</evidence>
<dbReference type="EMBL" id="JBHSXS010000050">
    <property type="protein sequence ID" value="MFC6886277.1"/>
    <property type="molecule type" value="Genomic_DNA"/>
</dbReference>
<gene>
    <name evidence="3" type="ORF">ACFQKB_41415</name>
</gene>
<keyword evidence="4" id="KW-1185">Reference proteome</keyword>